<gene>
    <name evidence="2" type="ORF">MYP_3788</name>
</gene>
<sequence>MIALLQLAIFFFVLFLPSLNREDLNELLTWICPSFLFSFLIASRLYYYSRVKNLLHENTRFKVRSFLRLSFRKWLIILFGNFLCLFSYILNQDPTFLFLFGIGLSSYLFAKPSVLRMTKDFRITASEVQPRESRMAFFIPSQIIAIAISAYFFKEIAFAYKEGQDKDLALLIENCVSESGLENYYPSETKNYCECTCSKIMERYSNEEVQEHNKLPASQRNYIYKEITDRCFVENFRHVLADTLTKKSYRKSKAK</sequence>
<accession>A0A098LK40</accession>
<evidence type="ECO:0000313" key="2">
    <source>
        <dbReference type="EMBL" id="GAL86558.1"/>
    </source>
</evidence>
<feature type="transmembrane region" description="Helical" evidence="1">
    <location>
        <begin position="27"/>
        <end position="48"/>
    </location>
</feature>
<name>A0A098LK40_9BACT</name>
<protein>
    <submittedName>
        <fullName evidence="2">Uncharacterized protein</fullName>
    </submittedName>
</protein>
<evidence type="ECO:0000256" key="1">
    <source>
        <dbReference type="SAM" id="Phobius"/>
    </source>
</evidence>
<evidence type="ECO:0000313" key="3">
    <source>
        <dbReference type="Proteomes" id="UP000030185"/>
    </source>
</evidence>
<dbReference type="AlphaFoldDB" id="A0A098LK40"/>
<keyword evidence="3" id="KW-1185">Reference proteome</keyword>
<feature type="transmembrane region" description="Helical" evidence="1">
    <location>
        <begin position="96"/>
        <end position="114"/>
    </location>
</feature>
<dbReference type="EMBL" id="BBLT01000008">
    <property type="protein sequence ID" value="GAL86558.1"/>
    <property type="molecule type" value="Genomic_DNA"/>
</dbReference>
<feature type="transmembrane region" description="Helical" evidence="1">
    <location>
        <begin position="69"/>
        <end position="90"/>
    </location>
</feature>
<feature type="transmembrane region" description="Helical" evidence="1">
    <location>
        <begin position="135"/>
        <end position="153"/>
    </location>
</feature>
<keyword evidence="1" id="KW-0472">Membrane</keyword>
<reference evidence="2 3" key="1">
    <citation type="submission" date="2014-09" db="EMBL/GenBank/DDBJ databases">
        <title>Sporocytophaga myxococcoides PG-01 genome sequencing.</title>
        <authorList>
            <person name="Liu L."/>
            <person name="Gao P.J."/>
            <person name="Chen G.J."/>
            <person name="Wang L.S."/>
        </authorList>
    </citation>
    <scope>NUCLEOTIDE SEQUENCE [LARGE SCALE GENOMIC DNA]</scope>
    <source>
        <strain evidence="2 3">PG-01</strain>
    </source>
</reference>
<comment type="caution">
    <text evidence="2">The sequence shown here is derived from an EMBL/GenBank/DDBJ whole genome shotgun (WGS) entry which is preliminary data.</text>
</comment>
<dbReference type="STRING" id="153721.MYP_3788"/>
<keyword evidence="1" id="KW-1133">Transmembrane helix</keyword>
<organism evidence="2 3">
    <name type="scientific">Sporocytophaga myxococcoides</name>
    <dbReference type="NCBI Taxonomy" id="153721"/>
    <lineage>
        <taxon>Bacteria</taxon>
        <taxon>Pseudomonadati</taxon>
        <taxon>Bacteroidota</taxon>
        <taxon>Cytophagia</taxon>
        <taxon>Cytophagales</taxon>
        <taxon>Cytophagaceae</taxon>
        <taxon>Sporocytophaga</taxon>
    </lineage>
</organism>
<dbReference type="Proteomes" id="UP000030185">
    <property type="component" value="Unassembled WGS sequence"/>
</dbReference>
<proteinExistence type="predicted"/>
<keyword evidence="1" id="KW-0812">Transmembrane</keyword>